<evidence type="ECO:0000313" key="2">
    <source>
        <dbReference type="Proteomes" id="UP000054995"/>
    </source>
</evidence>
<keyword evidence="2" id="KW-1185">Reference proteome</keyword>
<sequence length="422" mass="48508">MDDVTSALSLYPVHSNTTEKAFNSLGEKPHWQHSVILKWIEETRQLSGKKRANLMARKQSVHCIMLMEFIWRKRRRSEADPATCSVGLLLCMWCCKSRIRSRKRTRMIGRKALVEGSFGHIRAPWLKGFRSVGTNRRGPGKMLETTALLEKRSAKSREPYRAERHKTVYDLLERTRSAHQQIATAWLNESVQSCWIDNRNEPEKMGGNLKESVKSRGQYRAGGGTKLFAIYWSEHFTGAVKWGQGWQGERGPCHSIVCGSIRHKPRKKWRNCCVENSRLSCWSGKVESTVSYKNSALFLWEKGTSYLNTLTVVNMGTYSTVRDRIGVNDVGKRWIRGQSPTGAYWEINVNQITAVHYSWIHSLARIKYVYLYFLIRAIWGKQQKGLEAEGMKSIRLNRTCVELLGENSCWQGKTPEDILGKT</sequence>
<evidence type="ECO:0000313" key="1">
    <source>
        <dbReference type="EMBL" id="KRY81826.1"/>
    </source>
</evidence>
<dbReference type="AlphaFoldDB" id="A0A0V1F7T4"/>
<comment type="caution">
    <text evidence="1">The sequence shown here is derived from an EMBL/GenBank/DDBJ whole genome shotgun (WGS) entry which is preliminary data.</text>
</comment>
<accession>A0A0V1F7T4</accession>
<organism evidence="1 2">
    <name type="scientific">Trichinella pseudospiralis</name>
    <name type="common">Parasitic roundworm</name>
    <dbReference type="NCBI Taxonomy" id="6337"/>
    <lineage>
        <taxon>Eukaryota</taxon>
        <taxon>Metazoa</taxon>
        <taxon>Ecdysozoa</taxon>
        <taxon>Nematoda</taxon>
        <taxon>Enoplea</taxon>
        <taxon>Dorylaimia</taxon>
        <taxon>Trichinellida</taxon>
        <taxon>Trichinellidae</taxon>
        <taxon>Trichinella</taxon>
    </lineage>
</organism>
<proteinExistence type="predicted"/>
<gene>
    <name evidence="1" type="ORF">T4D_7869</name>
</gene>
<reference evidence="1 2" key="1">
    <citation type="submission" date="2015-01" db="EMBL/GenBank/DDBJ databases">
        <title>Evolution of Trichinella species and genotypes.</title>
        <authorList>
            <person name="Korhonen P.K."/>
            <person name="Edoardo P."/>
            <person name="Giuseppe L.R."/>
            <person name="Gasser R.B."/>
        </authorList>
    </citation>
    <scope>NUCLEOTIDE SEQUENCE [LARGE SCALE GENOMIC DNA]</scope>
    <source>
        <strain evidence="1">ISS470</strain>
    </source>
</reference>
<protein>
    <submittedName>
        <fullName evidence="1">Uncharacterized protein</fullName>
    </submittedName>
</protein>
<dbReference type="EMBL" id="JYDT01000203">
    <property type="protein sequence ID" value="KRY81826.1"/>
    <property type="molecule type" value="Genomic_DNA"/>
</dbReference>
<name>A0A0V1F7T4_TRIPS</name>
<dbReference type="Proteomes" id="UP000054995">
    <property type="component" value="Unassembled WGS sequence"/>
</dbReference>